<accession>A0BRC6</accession>
<dbReference type="GO" id="GO:0035091">
    <property type="term" value="F:phosphatidylinositol binding"/>
    <property type="evidence" value="ECO:0000318"/>
    <property type="project" value="GO_Central"/>
</dbReference>
<keyword evidence="1" id="KW-0175">Coiled coil</keyword>
<dbReference type="GO" id="GO:0032456">
    <property type="term" value="P:endocytic recycling"/>
    <property type="evidence" value="ECO:0000318"/>
    <property type="project" value="GO_Central"/>
</dbReference>
<proteinExistence type="predicted"/>
<dbReference type="AlphaFoldDB" id="A0BRC6"/>
<sequence length="398" mass="47220">MLANQEFSCRIPHHKVINKKIVYVVIFVSHSYCSAKVQHLRYSDAEKLHNKIDKQLQQLRQSVNLPSFPGKKLFGSHNDSESGILRRRSDLQDYFNQLLKIDKLYSLPCLKQLLPDINDDKSDLVQYLEDRPLQQYNFIIDSYQQLDMFVLYFVQVIDNFNKSKWRFKTRYSDLRDIHQALKEQTKIVLPEFPKRKIFGITNDDPQEIETRKCNLQAYLNSLYAYSIIFKQSNPELMNSEILDYFIQNSRRESKKLQKYDEQKILLKMKLKQKQQKEKQIEQLQQKLLHNNENSKNEINTTDKPRLNSIKRLPKKGLFTIKEQLDKLEDDNTTLIRYSSIPSNPLTQFGQLLIAKQSDQTYEKANSEPEISNQDMDFEQLDENIQIQNEIMPKDQEGQ</sequence>
<dbReference type="EMBL" id="CT868011">
    <property type="protein sequence ID" value="CAK61093.1"/>
    <property type="molecule type" value="Genomic_DNA"/>
</dbReference>
<organism evidence="3 4">
    <name type="scientific">Paramecium tetraurelia</name>
    <dbReference type="NCBI Taxonomy" id="5888"/>
    <lineage>
        <taxon>Eukaryota</taxon>
        <taxon>Sar</taxon>
        <taxon>Alveolata</taxon>
        <taxon>Ciliophora</taxon>
        <taxon>Intramacronucleata</taxon>
        <taxon>Oligohymenophorea</taxon>
        <taxon>Peniculida</taxon>
        <taxon>Parameciidae</taxon>
        <taxon>Paramecium</taxon>
    </lineage>
</organism>
<dbReference type="OrthoDB" id="5772781at2759"/>
<dbReference type="FunFam" id="3.30.1520.10:FF:000053">
    <property type="entry name" value="Uncharacterized protein"/>
    <property type="match status" value="1"/>
</dbReference>
<dbReference type="Proteomes" id="UP000000600">
    <property type="component" value="Unassembled WGS sequence"/>
</dbReference>
<dbReference type="PANTHER" id="PTHR12431:SF14">
    <property type="entry name" value="LD15323P"/>
    <property type="match status" value="1"/>
</dbReference>
<gene>
    <name evidence="3" type="ORF">GSPATT00031324001</name>
</gene>
<dbReference type="InterPro" id="IPR001683">
    <property type="entry name" value="PX_dom"/>
</dbReference>
<dbReference type="GeneID" id="5014275"/>
<protein>
    <recommendedName>
        <fullName evidence="2">PX domain-containing protein</fullName>
    </recommendedName>
</protein>
<dbReference type="PANTHER" id="PTHR12431">
    <property type="entry name" value="SORTING NEXIN 17 AND 27"/>
    <property type="match status" value="1"/>
</dbReference>
<dbReference type="Gene3D" id="3.30.1520.10">
    <property type="entry name" value="Phox-like domain"/>
    <property type="match status" value="2"/>
</dbReference>
<dbReference type="SUPFAM" id="SSF64268">
    <property type="entry name" value="PX domain"/>
    <property type="match status" value="2"/>
</dbReference>
<dbReference type="Pfam" id="PF00787">
    <property type="entry name" value="PX"/>
    <property type="match status" value="2"/>
</dbReference>
<evidence type="ECO:0000313" key="4">
    <source>
        <dbReference type="Proteomes" id="UP000000600"/>
    </source>
</evidence>
<keyword evidence="4" id="KW-1185">Reference proteome</keyword>
<evidence type="ECO:0000256" key="1">
    <source>
        <dbReference type="SAM" id="Coils"/>
    </source>
</evidence>
<evidence type="ECO:0000259" key="2">
    <source>
        <dbReference type="PROSITE" id="PS50195"/>
    </source>
</evidence>
<dbReference type="RefSeq" id="XP_001428491.1">
    <property type="nucleotide sequence ID" value="XM_001428454.1"/>
</dbReference>
<dbReference type="HOGENOM" id="CLU_695348_0_0_1"/>
<evidence type="ECO:0000313" key="3">
    <source>
        <dbReference type="EMBL" id="CAK61093.1"/>
    </source>
</evidence>
<dbReference type="PROSITE" id="PS50195">
    <property type="entry name" value="PX"/>
    <property type="match status" value="2"/>
</dbReference>
<dbReference type="CDD" id="cd06093">
    <property type="entry name" value="PX_domain"/>
    <property type="match status" value="2"/>
</dbReference>
<dbReference type="KEGG" id="ptm:GSPATT00031324001"/>
<feature type="coiled-coil region" evidence="1">
    <location>
        <begin position="256"/>
        <end position="293"/>
    </location>
</feature>
<feature type="domain" description="PX" evidence="2">
    <location>
        <begin position="1"/>
        <end position="121"/>
    </location>
</feature>
<feature type="domain" description="PX" evidence="2">
    <location>
        <begin position="130"/>
        <end position="252"/>
    </location>
</feature>
<dbReference type="OMA" id="PHHKVIN"/>
<dbReference type="GO" id="GO:0006886">
    <property type="term" value="P:intracellular protein transport"/>
    <property type="evidence" value="ECO:0000318"/>
    <property type="project" value="GO_Central"/>
</dbReference>
<dbReference type="eggNOG" id="KOG3784">
    <property type="taxonomic scope" value="Eukaryota"/>
</dbReference>
<dbReference type="InParanoid" id="A0BRC6"/>
<dbReference type="GO" id="GO:0005769">
    <property type="term" value="C:early endosome"/>
    <property type="evidence" value="ECO:0000318"/>
    <property type="project" value="GO_Central"/>
</dbReference>
<dbReference type="SMART" id="SM00312">
    <property type="entry name" value="PX"/>
    <property type="match status" value="2"/>
</dbReference>
<dbReference type="InterPro" id="IPR036871">
    <property type="entry name" value="PX_dom_sf"/>
</dbReference>
<reference evidence="3 4" key="1">
    <citation type="journal article" date="2006" name="Nature">
        <title>Global trends of whole-genome duplications revealed by the ciliate Paramecium tetraurelia.</title>
        <authorList>
            <consortium name="Genoscope"/>
            <person name="Aury J.-M."/>
            <person name="Jaillon O."/>
            <person name="Duret L."/>
            <person name="Noel B."/>
            <person name="Jubin C."/>
            <person name="Porcel B.M."/>
            <person name="Segurens B."/>
            <person name="Daubin V."/>
            <person name="Anthouard V."/>
            <person name="Aiach N."/>
            <person name="Arnaiz O."/>
            <person name="Billaut A."/>
            <person name="Beisson J."/>
            <person name="Blanc I."/>
            <person name="Bouhouche K."/>
            <person name="Camara F."/>
            <person name="Duharcourt S."/>
            <person name="Guigo R."/>
            <person name="Gogendeau D."/>
            <person name="Katinka M."/>
            <person name="Keller A.-M."/>
            <person name="Kissmehl R."/>
            <person name="Klotz C."/>
            <person name="Koll F."/>
            <person name="Le Moue A."/>
            <person name="Lepere C."/>
            <person name="Malinsky S."/>
            <person name="Nowacki M."/>
            <person name="Nowak J.K."/>
            <person name="Plattner H."/>
            <person name="Poulain J."/>
            <person name="Ruiz F."/>
            <person name="Serrano V."/>
            <person name="Zagulski M."/>
            <person name="Dessen P."/>
            <person name="Betermier M."/>
            <person name="Weissenbach J."/>
            <person name="Scarpelli C."/>
            <person name="Schachter V."/>
            <person name="Sperling L."/>
            <person name="Meyer E."/>
            <person name="Cohen J."/>
            <person name="Wincker P."/>
        </authorList>
    </citation>
    <scope>NUCLEOTIDE SEQUENCE [LARGE SCALE GENOMIC DNA]</scope>
    <source>
        <strain evidence="3 4">Stock d4-2</strain>
    </source>
</reference>
<name>A0BRC6_PARTE</name>